<gene>
    <name evidence="2" type="ORF">NYM_LOCUS27212</name>
</gene>
<dbReference type="Gene3D" id="3.40.50.2000">
    <property type="entry name" value="Glycogen Phosphorylase B"/>
    <property type="match status" value="1"/>
</dbReference>
<dbReference type="EMBL" id="LR721787">
    <property type="protein sequence ID" value="VVW77474.1"/>
    <property type="molecule type" value="Genomic_DNA"/>
</dbReference>
<dbReference type="PANTHER" id="PTHR48047">
    <property type="entry name" value="GLYCOSYLTRANSFERASE"/>
    <property type="match status" value="1"/>
</dbReference>
<reference evidence="2" key="1">
    <citation type="submission" date="2019-09" db="EMBL/GenBank/DDBJ databases">
        <authorList>
            <person name="Zhang L."/>
        </authorList>
    </citation>
    <scope>NUCLEOTIDE SEQUENCE</scope>
</reference>
<protein>
    <submittedName>
        <fullName evidence="2">Uncharacterized protein</fullName>
    </submittedName>
</protein>
<evidence type="ECO:0000313" key="2">
    <source>
        <dbReference type="EMBL" id="VVW77474.1"/>
    </source>
</evidence>
<sequence>MPRIHLDCVISDFQLRWTSEVAHKFNIPRICFSVACNFTRVLSSSLNLHKPQDGVSTAHEPFLVPGLPDKAELTKSQLPDGFVYRECEEKEQMLLFSKEAANAEEESGVIIVHSFYELEPSYIDCYKKTTGKPVWSMGPLFLCHEEREREKSAVREDEFLEWLGSKKERSVLYH</sequence>
<dbReference type="AlphaFoldDB" id="A0A5K1GQ07"/>
<evidence type="ECO:0000256" key="1">
    <source>
        <dbReference type="ARBA" id="ARBA00009995"/>
    </source>
</evidence>
<name>A0A5K1GQ07_9MAGN</name>
<proteinExistence type="inferred from homology"/>
<accession>A0A5K1GQ07</accession>
<dbReference type="Gramene" id="NC9G0169250.1">
    <property type="protein sequence ID" value="NC9G0169250.1:cds"/>
    <property type="gene ID" value="NC9G0169250"/>
</dbReference>
<comment type="similarity">
    <text evidence="1">Belongs to the UDP-glycosyltransferase family.</text>
</comment>
<dbReference type="GO" id="GO:0035251">
    <property type="term" value="F:UDP-glucosyltransferase activity"/>
    <property type="evidence" value="ECO:0007669"/>
    <property type="project" value="TreeGrafter"/>
</dbReference>
<dbReference type="SUPFAM" id="SSF53756">
    <property type="entry name" value="UDP-Glycosyltransferase/glycogen phosphorylase"/>
    <property type="match status" value="1"/>
</dbReference>
<organism evidence="2">
    <name type="scientific">Nymphaea colorata</name>
    <name type="common">pocket water lily</name>
    <dbReference type="NCBI Taxonomy" id="210225"/>
    <lineage>
        <taxon>Eukaryota</taxon>
        <taxon>Viridiplantae</taxon>
        <taxon>Streptophyta</taxon>
        <taxon>Embryophyta</taxon>
        <taxon>Tracheophyta</taxon>
        <taxon>Spermatophyta</taxon>
        <taxon>Magnoliopsida</taxon>
        <taxon>Nymphaeales</taxon>
        <taxon>Nymphaeaceae</taxon>
        <taxon>Nymphaea</taxon>
    </lineage>
</organism>
<dbReference type="PANTHER" id="PTHR48047:SF150">
    <property type="entry name" value="SOLANIDINE UDP-GLUCOSE GLUCOSYLTRANSFERASE 1"/>
    <property type="match status" value="1"/>
</dbReference>